<comment type="function">
    <text evidence="1">Calsequestrin is a high-capacity, moderate affinity, calcium-binding protein and thus acts as an internal calcium store in muscle.</text>
</comment>
<dbReference type="Proteomes" id="UP000288216">
    <property type="component" value="Unassembled WGS sequence"/>
</dbReference>
<evidence type="ECO:0000256" key="1">
    <source>
        <dbReference type="RuleBase" id="RU000648"/>
    </source>
</evidence>
<feature type="non-terminal residue" evidence="2">
    <location>
        <position position="1"/>
    </location>
</feature>
<dbReference type="Pfam" id="PF01216">
    <property type="entry name" value="Calsequestrin"/>
    <property type="match status" value="1"/>
</dbReference>
<dbReference type="Gene3D" id="3.40.30.10">
    <property type="entry name" value="Glutaredoxin"/>
    <property type="match status" value="1"/>
</dbReference>
<dbReference type="InterPro" id="IPR001393">
    <property type="entry name" value="Calsequestrin"/>
</dbReference>
<gene>
    <name evidence="2" type="ORF">scyTo_0023889</name>
</gene>
<name>A0A401QC75_SCYTO</name>
<dbReference type="AlphaFoldDB" id="A0A401QC75"/>
<accession>A0A401QC75</accession>
<protein>
    <recommendedName>
        <fullName evidence="1">Calsequestrin</fullName>
    </recommendedName>
</protein>
<organism evidence="2 3">
    <name type="scientific">Scyliorhinus torazame</name>
    <name type="common">Cloudy catshark</name>
    <name type="synonym">Catulus torazame</name>
    <dbReference type="NCBI Taxonomy" id="75743"/>
    <lineage>
        <taxon>Eukaryota</taxon>
        <taxon>Metazoa</taxon>
        <taxon>Chordata</taxon>
        <taxon>Craniata</taxon>
        <taxon>Vertebrata</taxon>
        <taxon>Chondrichthyes</taxon>
        <taxon>Elasmobranchii</taxon>
        <taxon>Galeomorphii</taxon>
        <taxon>Galeoidea</taxon>
        <taxon>Carcharhiniformes</taxon>
        <taxon>Scyliorhinidae</taxon>
        <taxon>Scyliorhinus</taxon>
    </lineage>
</organism>
<dbReference type="OrthoDB" id="10038131at2759"/>
<sequence>ATLRKLKPDSMYETWEDDIDGMHIVVFAEEDDAGQHREGGGGWVTGLEEFWKGRGKADGWRVPSGTATLWNNPLGVPVVVSEAWIAK</sequence>
<evidence type="ECO:0000313" key="3">
    <source>
        <dbReference type="Proteomes" id="UP000288216"/>
    </source>
</evidence>
<proteinExistence type="inferred from homology"/>
<dbReference type="InterPro" id="IPR036249">
    <property type="entry name" value="Thioredoxin-like_sf"/>
</dbReference>
<comment type="caution">
    <text evidence="2">The sequence shown here is derived from an EMBL/GenBank/DDBJ whole genome shotgun (WGS) entry which is preliminary data.</text>
</comment>
<comment type="similarity">
    <text evidence="1">Belongs to the calsequestrin family.</text>
</comment>
<dbReference type="SUPFAM" id="SSF52833">
    <property type="entry name" value="Thioredoxin-like"/>
    <property type="match status" value="1"/>
</dbReference>
<keyword evidence="1" id="KW-0106">Calcium</keyword>
<evidence type="ECO:0000313" key="2">
    <source>
        <dbReference type="EMBL" id="GCB82974.1"/>
    </source>
</evidence>
<dbReference type="GO" id="GO:0005509">
    <property type="term" value="F:calcium ion binding"/>
    <property type="evidence" value="ECO:0007669"/>
    <property type="project" value="InterPro"/>
</dbReference>
<dbReference type="EMBL" id="BFAA01035342">
    <property type="protein sequence ID" value="GCB82974.1"/>
    <property type="molecule type" value="Genomic_DNA"/>
</dbReference>
<reference evidence="2 3" key="1">
    <citation type="journal article" date="2018" name="Nat. Ecol. Evol.">
        <title>Shark genomes provide insights into elasmobranch evolution and the origin of vertebrates.</title>
        <authorList>
            <person name="Hara Y"/>
            <person name="Yamaguchi K"/>
            <person name="Onimaru K"/>
            <person name="Kadota M"/>
            <person name="Koyanagi M"/>
            <person name="Keeley SD"/>
            <person name="Tatsumi K"/>
            <person name="Tanaka K"/>
            <person name="Motone F"/>
            <person name="Kageyama Y"/>
            <person name="Nozu R"/>
            <person name="Adachi N"/>
            <person name="Nishimura O"/>
            <person name="Nakagawa R"/>
            <person name="Tanegashima C"/>
            <person name="Kiyatake I"/>
            <person name="Matsumoto R"/>
            <person name="Murakumo K"/>
            <person name="Nishida K"/>
            <person name="Terakita A"/>
            <person name="Kuratani S"/>
            <person name="Sato K"/>
            <person name="Hyodo S Kuraku.S."/>
        </authorList>
    </citation>
    <scope>NUCLEOTIDE SEQUENCE [LARGE SCALE GENOMIC DNA]</scope>
</reference>
<keyword evidence="3" id="KW-1185">Reference proteome</keyword>